<keyword evidence="1 7" id="KW-0963">Cytoplasm</keyword>
<sequence length="771" mass="86756">MDPLLPSISNKKGLNKLFASTAQGLEELLKNELQDLGADNSKVVQGGVYFQADDRLLYRTLLWSRLASRIFLPLNEFQVNDDQDLYLGAQAIDWPAIFTVDKTFVVHFTGVNHAIQNSQYGALKVKDAIVDRFISKVKQRPSVTKQQPDISIHVFLRRDIPTALEVAARRPECETDERRQLRDSANTRSQQRGGFKGEGYKVVISLDLSGNSLHQRGYRDSSGGQAPLKENLAAAIILRAGWQKGTPLIDPMCGSGTLLIEAAMMATDHAPGLHRQQWGFSAWRDFNHSLWSELMSEAQARASKGLKTTPAYFFGADADPQTIKIARANAERAGVASLIRFQPQDLSQLANPWPTAPAGCVISNPPYGERLESEPVLIALYNLLGRIMKTAFAGWRLSLFSASPTLINCVQLRAEREFKAKNGALDCIQKNYQLSAYSEQAGQKETLHLAKDFANRLGKNKHKLDKWAQQQGIECYRLYDADLPEYNVAIDRYGSKIVLQEYAAPKTIDAKKARQRLFDAIHATLQVLAIPANQLVIKTRERQKGKNQYQKLAQRDEFFLVQEYNAKLWVNLTDYLDTGLFLDHRITRQMLGKMSQGKDFLNLFAYTGAASVHAGLGGAKSTTTVDMSHTYLAWAEKNLRTNGLTGRQHRLIQADCFAWLDQRLDHPTAQFDVIFIDPPTFSNSKRMANTFDVQRDHLPLMKAIKPLLRRNGTMIFSNNRHGFKIDVDGITALGLTIKEITAKTQSPDFARHRQIHHCWLITHTGEEKLCH</sequence>
<feature type="region of interest" description="Disordered" evidence="9">
    <location>
        <begin position="169"/>
        <end position="194"/>
    </location>
</feature>
<dbReference type="EC" id="2.1.1.264" evidence="7"/>
<dbReference type="InterPro" id="IPR002052">
    <property type="entry name" value="DNA_methylase_N6_adenine_CS"/>
</dbReference>
<dbReference type="eggNOG" id="COG1092">
    <property type="taxonomic scope" value="Bacteria"/>
</dbReference>
<keyword evidence="12" id="KW-1185">Reference proteome</keyword>
<keyword evidence="5 7" id="KW-0949">S-adenosyl-L-methionine</keyword>
<dbReference type="InterPro" id="IPR054170">
    <property type="entry name" value="RlmL_1st"/>
</dbReference>
<dbReference type="Pfam" id="PF10672">
    <property type="entry name" value="Methyltrans_SAM"/>
    <property type="match status" value="1"/>
</dbReference>
<dbReference type="PANTHER" id="PTHR47313:SF1">
    <property type="entry name" value="RIBOSOMAL RNA LARGE SUBUNIT METHYLTRANSFERASE K_L"/>
    <property type="match status" value="1"/>
</dbReference>
<evidence type="ECO:0000313" key="12">
    <source>
        <dbReference type="Proteomes" id="UP000005726"/>
    </source>
</evidence>
<dbReference type="PROSITE" id="PS51165">
    <property type="entry name" value="THUMP"/>
    <property type="match status" value="1"/>
</dbReference>
<dbReference type="STRING" id="663321.REG_0631"/>
<dbReference type="InterPro" id="IPR029063">
    <property type="entry name" value="SAM-dependent_MTases_sf"/>
</dbReference>
<dbReference type="Pfam" id="PF01170">
    <property type="entry name" value="UPF0020"/>
    <property type="match status" value="1"/>
</dbReference>
<dbReference type="HAMAP" id="MF_01858">
    <property type="entry name" value="23SrRNA_methyltr_KL"/>
    <property type="match status" value="1"/>
</dbReference>
<organism evidence="11 12">
    <name type="scientific">Candidatus Regiella insecticola LSR1</name>
    <dbReference type="NCBI Taxonomy" id="663321"/>
    <lineage>
        <taxon>Bacteria</taxon>
        <taxon>Pseudomonadati</taxon>
        <taxon>Pseudomonadota</taxon>
        <taxon>Gammaproteobacteria</taxon>
        <taxon>Enterobacterales</taxon>
        <taxon>Enterobacteriaceae</taxon>
        <taxon>aphid secondary symbionts</taxon>
        <taxon>Candidatus Regiella</taxon>
    </lineage>
</organism>
<dbReference type="CDD" id="cd11715">
    <property type="entry name" value="THUMP_AdoMetMT"/>
    <property type="match status" value="1"/>
</dbReference>
<dbReference type="Pfam" id="PF22020">
    <property type="entry name" value="RlmL_1st"/>
    <property type="match status" value="1"/>
</dbReference>
<dbReference type="GO" id="GO:0052915">
    <property type="term" value="F:23S rRNA (guanine(2445)-N(2))-methyltransferase activity"/>
    <property type="evidence" value="ECO:0007669"/>
    <property type="project" value="UniProtKB-UniRule"/>
</dbReference>
<comment type="catalytic activity">
    <reaction evidence="7">
        <text>guanosine(2069) in 23S rRNA + S-adenosyl-L-methionine = N(2)-methylguanosine(2069) in 23S rRNA + S-adenosyl-L-homocysteine + H(+)</text>
        <dbReference type="Rhea" id="RHEA:43772"/>
        <dbReference type="Rhea" id="RHEA-COMP:10688"/>
        <dbReference type="Rhea" id="RHEA-COMP:10689"/>
        <dbReference type="ChEBI" id="CHEBI:15378"/>
        <dbReference type="ChEBI" id="CHEBI:57856"/>
        <dbReference type="ChEBI" id="CHEBI:59789"/>
        <dbReference type="ChEBI" id="CHEBI:74269"/>
        <dbReference type="ChEBI" id="CHEBI:74481"/>
        <dbReference type="EC" id="2.1.1.264"/>
    </reaction>
</comment>
<dbReference type="eggNOG" id="COG0116">
    <property type="taxonomic scope" value="Bacteria"/>
</dbReference>
<dbReference type="Proteomes" id="UP000005726">
    <property type="component" value="Unassembled WGS sequence"/>
</dbReference>
<evidence type="ECO:0000256" key="6">
    <source>
        <dbReference type="ARBA" id="ARBA00022884"/>
    </source>
</evidence>
<dbReference type="InterPro" id="IPR053943">
    <property type="entry name" value="RlmKL-like_Mtase_CS"/>
</dbReference>
<dbReference type="Pfam" id="PF02926">
    <property type="entry name" value="THUMP"/>
    <property type="match status" value="1"/>
</dbReference>
<comment type="subcellular location">
    <subcellularLocation>
        <location evidence="7">Cytoplasm</location>
    </subcellularLocation>
</comment>
<dbReference type="CDD" id="cd02440">
    <property type="entry name" value="AdoMet_MTases"/>
    <property type="match status" value="1"/>
</dbReference>
<dbReference type="GO" id="GO:0070043">
    <property type="term" value="F:rRNA (guanine-N7-)-methyltransferase activity"/>
    <property type="evidence" value="ECO:0007669"/>
    <property type="project" value="UniProtKB-UniRule"/>
</dbReference>
<evidence type="ECO:0000256" key="7">
    <source>
        <dbReference type="HAMAP-Rule" id="MF_01858"/>
    </source>
</evidence>
<gene>
    <name evidence="7 11" type="primary">rlmL</name>
    <name evidence="11" type="ORF">REG_0631</name>
</gene>
<dbReference type="Gene3D" id="3.40.50.150">
    <property type="entry name" value="Vaccinia Virus protein VP39"/>
    <property type="match status" value="2"/>
</dbReference>
<keyword evidence="3 7" id="KW-0489">Methyltransferase</keyword>
<dbReference type="GO" id="GO:0003723">
    <property type="term" value="F:RNA binding"/>
    <property type="evidence" value="ECO:0007669"/>
    <property type="project" value="UniProtKB-UniRule"/>
</dbReference>
<dbReference type="FunFam" id="3.30.750.80:FF:000001">
    <property type="entry name" value="Ribosomal RNA large subunit methyltransferase K/L"/>
    <property type="match status" value="1"/>
</dbReference>
<feature type="domain" description="THUMP" evidence="10">
    <location>
        <begin position="56"/>
        <end position="170"/>
    </location>
</feature>
<dbReference type="PROSITE" id="PS01261">
    <property type="entry name" value="UPF0020"/>
    <property type="match status" value="1"/>
</dbReference>
<feature type="compositionally biased region" description="Basic and acidic residues" evidence="9">
    <location>
        <begin position="169"/>
        <end position="182"/>
    </location>
</feature>
<comment type="catalytic activity">
    <reaction evidence="7">
        <text>guanosine(2445) in 23S rRNA + S-adenosyl-L-methionine = N(2)-methylguanosine(2445) in 23S rRNA + S-adenosyl-L-homocysteine + H(+)</text>
        <dbReference type="Rhea" id="RHEA:42740"/>
        <dbReference type="Rhea" id="RHEA-COMP:10215"/>
        <dbReference type="Rhea" id="RHEA-COMP:10216"/>
        <dbReference type="ChEBI" id="CHEBI:15378"/>
        <dbReference type="ChEBI" id="CHEBI:57856"/>
        <dbReference type="ChEBI" id="CHEBI:59789"/>
        <dbReference type="ChEBI" id="CHEBI:74269"/>
        <dbReference type="ChEBI" id="CHEBI:74481"/>
        <dbReference type="EC" id="2.1.1.173"/>
    </reaction>
</comment>
<dbReference type="PROSITE" id="PS00092">
    <property type="entry name" value="N6_MTASE"/>
    <property type="match status" value="1"/>
</dbReference>
<evidence type="ECO:0000256" key="2">
    <source>
        <dbReference type="ARBA" id="ARBA00022552"/>
    </source>
</evidence>
<comment type="similarity">
    <text evidence="7">Belongs to the methyltransferase superfamily. RlmKL family.</text>
</comment>
<evidence type="ECO:0000259" key="10">
    <source>
        <dbReference type="PROSITE" id="PS51165"/>
    </source>
</evidence>
<accession>E0WRM6</accession>
<evidence type="ECO:0000313" key="11">
    <source>
        <dbReference type="EMBL" id="EFL92786.1"/>
    </source>
</evidence>
<dbReference type="GO" id="GO:0005737">
    <property type="term" value="C:cytoplasm"/>
    <property type="evidence" value="ECO:0007669"/>
    <property type="project" value="UniProtKB-SubCell"/>
</dbReference>
<evidence type="ECO:0000256" key="5">
    <source>
        <dbReference type="ARBA" id="ARBA00022691"/>
    </source>
</evidence>
<feature type="compositionally biased region" description="Polar residues" evidence="9">
    <location>
        <begin position="183"/>
        <end position="192"/>
    </location>
</feature>
<reference evidence="11" key="1">
    <citation type="journal article" date="2009" name="Environ. Microbiol.">
        <title>Dynamics of genome evolution in facultative symbionts of aphids.</title>
        <authorList>
            <person name="Degnan P.H."/>
            <person name="Leonardo T.E."/>
            <person name="Cass B.N."/>
            <person name="Hurwitz B."/>
            <person name="Stern D."/>
            <person name="Gibbs R.A."/>
            <person name="Richards S."/>
            <person name="Moran N.A."/>
        </authorList>
    </citation>
    <scope>NUCLEOTIDE SEQUENCE [LARGE SCALE GENOMIC DNA]</scope>
    <source>
        <strain evidence="11">LSR1</strain>
    </source>
</reference>
<evidence type="ECO:0000256" key="3">
    <source>
        <dbReference type="ARBA" id="ARBA00022603"/>
    </source>
</evidence>
<dbReference type="SMART" id="SM00981">
    <property type="entry name" value="THUMP"/>
    <property type="match status" value="1"/>
</dbReference>
<dbReference type="InterPro" id="IPR019614">
    <property type="entry name" value="SAM-dep_methyl-trfase"/>
</dbReference>
<dbReference type="HOGENOM" id="CLU_014042_2_0_6"/>
<keyword evidence="4 7" id="KW-0808">Transferase</keyword>
<dbReference type="AlphaFoldDB" id="E0WRM6"/>
<dbReference type="Gene3D" id="3.30.750.80">
    <property type="entry name" value="RNA methyltransferase domain (HRMD) like"/>
    <property type="match status" value="1"/>
</dbReference>
<dbReference type="Gene3D" id="3.30.2130.30">
    <property type="match status" value="1"/>
</dbReference>
<dbReference type="InterPro" id="IPR004114">
    <property type="entry name" value="THUMP_dom"/>
</dbReference>
<keyword evidence="2 7" id="KW-0698">rRNA processing</keyword>
<name>E0WRM6_9ENTR</name>
<evidence type="ECO:0000256" key="9">
    <source>
        <dbReference type="SAM" id="MobiDB-lite"/>
    </source>
</evidence>
<dbReference type="SUPFAM" id="SSF53335">
    <property type="entry name" value="S-adenosyl-L-methionine-dependent methyltransferases"/>
    <property type="match status" value="2"/>
</dbReference>
<protein>
    <recommendedName>
        <fullName evidence="7">Ribosomal RNA large subunit methyltransferase K/L</fullName>
    </recommendedName>
    <domain>
        <recommendedName>
            <fullName evidence="7">23S rRNA m2G2445 methyltransferase</fullName>
            <ecNumber evidence="7">2.1.1.173</ecNumber>
        </recommendedName>
        <alternativeName>
            <fullName evidence="7">rRNA (guanine-N(2)-)-methyltransferase RlmL</fullName>
        </alternativeName>
    </domain>
    <domain>
        <recommendedName>
            <fullName evidence="7">23S rRNA m7G2069 methyltransferase</fullName>
            <ecNumber evidence="7">2.1.1.264</ecNumber>
        </recommendedName>
        <alternativeName>
            <fullName evidence="7">rRNA (guanine-N(7)-)-methyltransferase RlmK</fullName>
        </alternativeName>
    </domain>
</protein>
<evidence type="ECO:0000256" key="8">
    <source>
        <dbReference type="PROSITE-ProRule" id="PRU00529"/>
    </source>
</evidence>
<dbReference type="InterPro" id="IPR017244">
    <property type="entry name" value="23SrRNA_methyltr_KL"/>
</dbReference>
<dbReference type="PIRSF" id="PIRSF037618">
    <property type="entry name" value="RNA_Mtase_bacteria_prd"/>
    <property type="match status" value="1"/>
</dbReference>
<proteinExistence type="inferred from homology"/>
<dbReference type="NCBIfam" id="NF008748">
    <property type="entry name" value="PRK11783.1"/>
    <property type="match status" value="1"/>
</dbReference>
<evidence type="ECO:0000256" key="1">
    <source>
        <dbReference type="ARBA" id="ARBA00022490"/>
    </source>
</evidence>
<dbReference type="PANTHER" id="PTHR47313">
    <property type="entry name" value="RIBOSOMAL RNA LARGE SUBUNIT METHYLTRANSFERASE K/L"/>
    <property type="match status" value="1"/>
</dbReference>
<evidence type="ECO:0000256" key="4">
    <source>
        <dbReference type="ARBA" id="ARBA00022679"/>
    </source>
</evidence>
<dbReference type="EC" id="2.1.1.173" evidence="7"/>
<dbReference type="InterPro" id="IPR000241">
    <property type="entry name" value="RlmKL-like_Mtase"/>
</dbReference>
<dbReference type="EMBL" id="GL379589">
    <property type="protein sequence ID" value="EFL92786.1"/>
    <property type="molecule type" value="Genomic_DNA"/>
</dbReference>
<keyword evidence="6 8" id="KW-0694">RNA-binding</keyword>
<dbReference type="FunFam" id="3.40.50.150:FF:000039">
    <property type="entry name" value="Ribosomal RNA large subunit methyltransferase K/L"/>
    <property type="match status" value="1"/>
</dbReference>
<comment type="function">
    <text evidence="7">Specifically methylates the guanine in position 2445 (m2G2445) and the guanine in position 2069 (m7G2069) of 23S rRNA.</text>
</comment>